<dbReference type="SUPFAM" id="SSF50486">
    <property type="entry name" value="FMT C-terminal domain-like"/>
    <property type="match status" value="1"/>
</dbReference>
<accession>A0A7X9E690</accession>
<keyword evidence="6" id="KW-0812">Transmembrane</keyword>
<evidence type="ECO:0000256" key="4">
    <source>
        <dbReference type="ARBA" id="ARBA00023204"/>
    </source>
</evidence>
<dbReference type="InterPro" id="IPR011034">
    <property type="entry name" value="Formyl_transferase-like_C_sf"/>
</dbReference>
<evidence type="ECO:0000313" key="7">
    <source>
        <dbReference type="EMBL" id="NMB91255.1"/>
    </source>
</evidence>
<dbReference type="GO" id="GO:0003905">
    <property type="term" value="F:alkylbase DNA N-glycosylase activity"/>
    <property type="evidence" value="ECO:0007669"/>
    <property type="project" value="InterPro"/>
</dbReference>
<dbReference type="GO" id="GO:0003677">
    <property type="term" value="F:DNA binding"/>
    <property type="evidence" value="ECO:0007669"/>
    <property type="project" value="InterPro"/>
</dbReference>
<dbReference type="Pfam" id="PF02245">
    <property type="entry name" value="Pur_DNA_glyco"/>
    <property type="match status" value="2"/>
</dbReference>
<feature type="transmembrane region" description="Helical" evidence="6">
    <location>
        <begin position="64"/>
        <end position="84"/>
    </location>
</feature>
<evidence type="ECO:0000256" key="5">
    <source>
        <dbReference type="HAMAP-Rule" id="MF_00527"/>
    </source>
</evidence>
<dbReference type="EMBL" id="JAAZNV010000005">
    <property type="protein sequence ID" value="NMB91255.1"/>
    <property type="molecule type" value="Genomic_DNA"/>
</dbReference>
<evidence type="ECO:0000256" key="6">
    <source>
        <dbReference type="SAM" id="Phobius"/>
    </source>
</evidence>
<dbReference type="AlphaFoldDB" id="A0A7X9E690"/>
<dbReference type="EC" id="3.2.2.-" evidence="5"/>
<organism evidence="7 8">
    <name type="scientific">candidate division WWE3 bacterium</name>
    <dbReference type="NCBI Taxonomy" id="2053526"/>
    <lineage>
        <taxon>Bacteria</taxon>
        <taxon>Katanobacteria</taxon>
    </lineage>
</organism>
<keyword evidence="6" id="KW-1133">Transmembrane helix</keyword>
<evidence type="ECO:0000313" key="8">
    <source>
        <dbReference type="Proteomes" id="UP000590542"/>
    </source>
</evidence>
<dbReference type="PANTHER" id="PTHR10429">
    <property type="entry name" value="DNA-3-METHYLADENINE GLYCOSYLASE"/>
    <property type="match status" value="1"/>
</dbReference>
<name>A0A7X9E690_UNCKA</name>
<dbReference type="InterPro" id="IPR036995">
    <property type="entry name" value="MPG_sf"/>
</dbReference>
<keyword evidence="4 5" id="KW-0234">DNA repair</keyword>
<dbReference type="PANTHER" id="PTHR10429:SF0">
    <property type="entry name" value="DNA-3-METHYLADENINE GLYCOSYLASE"/>
    <property type="match status" value="1"/>
</dbReference>
<evidence type="ECO:0000256" key="1">
    <source>
        <dbReference type="ARBA" id="ARBA00009232"/>
    </source>
</evidence>
<keyword evidence="2 5" id="KW-0227">DNA damage</keyword>
<dbReference type="Gene3D" id="3.10.300.10">
    <property type="entry name" value="Methylpurine-DNA glycosylase (MPG)"/>
    <property type="match status" value="2"/>
</dbReference>
<protein>
    <recommendedName>
        <fullName evidence="5">Putative 3-methyladenine DNA glycosylase</fullName>
        <ecNumber evidence="5">3.2.2.-</ecNumber>
    </recommendedName>
</protein>
<keyword evidence="6" id="KW-0472">Membrane</keyword>
<gene>
    <name evidence="7" type="ORF">GYA37_00205</name>
</gene>
<evidence type="ECO:0000256" key="3">
    <source>
        <dbReference type="ARBA" id="ARBA00022801"/>
    </source>
</evidence>
<proteinExistence type="inferred from homology"/>
<dbReference type="GO" id="GO:0006284">
    <property type="term" value="P:base-excision repair"/>
    <property type="evidence" value="ECO:0007669"/>
    <property type="project" value="InterPro"/>
</dbReference>
<evidence type="ECO:0000256" key="2">
    <source>
        <dbReference type="ARBA" id="ARBA00022763"/>
    </source>
</evidence>
<dbReference type="InterPro" id="IPR003180">
    <property type="entry name" value="MPG"/>
</dbReference>
<keyword evidence="3 5" id="KW-0378">Hydrolase</keyword>
<dbReference type="Proteomes" id="UP000590542">
    <property type="component" value="Unassembled WGS sequence"/>
</dbReference>
<dbReference type="CDD" id="cd00540">
    <property type="entry name" value="AAG"/>
    <property type="match status" value="1"/>
</dbReference>
<comment type="caution">
    <text evidence="7">The sequence shown here is derived from an EMBL/GenBank/DDBJ whole genome shotgun (WGS) entry which is preliminary data.</text>
</comment>
<sequence>MRLKRDYYMQSALKIAPSLLGKVLVRKYPDGRIIRYTITETEAYCGEKDKACHSFKGKTPRTRIMYEDGGLVYAFFIYGMYWMLAIEVNSKDKPEAVFIRSLEGISGPGRVGKILEIDKSFYGEDLTTSQKIWIEDFPRKEGKIVRGKRVGVDYAGEYAEKLWRFVLLTKPKVPNKIGKKPLKTL</sequence>
<comment type="similarity">
    <text evidence="1 5">Belongs to the DNA glycosylase MPG family.</text>
</comment>
<dbReference type="HAMAP" id="MF_00527">
    <property type="entry name" value="3MGH"/>
    <property type="match status" value="1"/>
</dbReference>
<reference evidence="7 8" key="1">
    <citation type="journal article" date="2020" name="Biotechnol. Biofuels">
        <title>New insights from the biogas microbiome by comprehensive genome-resolved metagenomics of nearly 1600 species originating from multiple anaerobic digesters.</title>
        <authorList>
            <person name="Campanaro S."/>
            <person name="Treu L."/>
            <person name="Rodriguez-R L.M."/>
            <person name="Kovalovszki A."/>
            <person name="Ziels R.M."/>
            <person name="Maus I."/>
            <person name="Zhu X."/>
            <person name="Kougias P.G."/>
            <person name="Basile A."/>
            <person name="Luo G."/>
            <person name="Schluter A."/>
            <person name="Konstantinidis K.T."/>
            <person name="Angelidaki I."/>
        </authorList>
    </citation>
    <scope>NUCLEOTIDE SEQUENCE [LARGE SCALE GENOMIC DNA]</scope>
    <source>
        <strain evidence="7">AS27yjCOA_202</strain>
    </source>
</reference>